<keyword evidence="2" id="KW-1185">Reference proteome</keyword>
<accession>A0ABW6XYL9</accession>
<dbReference type="RefSeq" id="WP_030317685.1">
    <property type="nucleotide sequence ID" value="NZ_JBIBDZ010000011.1"/>
</dbReference>
<name>A0ABW6XYL9_9ACTN</name>
<reference evidence="1 2" key="1">
    <citation type="submission" date="2024-10" db="EMBL/GenBank/DDBJ databases">
        <title>The Natural Products Discovery Center: Release of the First 8490 Sequenced Strains for Exploring Actinobacteria Biosynthetic Diversity.</title>
        <authorList>
            <person name="Kalkreuter E."/>
            <person name="Kautsar S.A."/>
            <person name="Yang D."/>
            <person name="Bader C.D."/>
            <person name="Teijaro C.N."/>
            <person name="Fluegel L."/>
            <person name="Davis C.M."/>
            <person name="Simpson J.R."/>
            <person name="Lauterbach L."/>
            <person name="Steele A.D."/>
            <person name="Gui C."/>
            <person name="Meng S."/>
            <person name="Li G."/>
            <person name="Viehrig K."/>
            <person name="Ye F."/>
            <person name="Su P."/>
            <person name="Kiefer A.F."/>
            <person name="Nichols A."/>
            <person name="Cepeda A.J."/>
            <person name="Yan W."/>
            <person name="Fan B."/>
            <person name="Jiang Y."/>
            <person name="Adhikari A."/>
            <person name="Zheng C.-J."/>
            <person name="Schuster L."/>
            <person name="Cowan T.M."/>
            <person name="Smanski M.J."/>
            <person name="Chevrette M.G."/>
            <person name="De Carvalho L.P.S."/>
            <person name="Shen B."/>
        </authorList>
    </citation>
    <scope>NUCLEOTIDE SEQUENCE [LARGE SCALE GENOMIC DNA]</scope>
    <source>
        <strain evidence="1 2">NPDC012605</strain>
    </source>
</reference>
<organism evidence="1 2">
    <name type="scientific">Streptomyces flavochromogenes</name>
    <dbReference type="NCBI Taxonomy" id="68199"/>
    <lineage>
        <taxon>Bacteria</taxon>
        <taxon>Bacillati</taxon>
        <taxon>Actinomycetota</taxon>
        <taxon>Actinomycetes</taxon>
        <taxon>Kitasatosporales</taxon>
        <taxon>Streptomycetaceae</taxon>
        <taxon>Streptomyces</taxon>
    </lineage>
</organism>
<dbReference type="EMBL" id="JBIBDZ010000011">
    <property type="protein sequence ID" value="MFF5922608.1"/>
    <property type="molecule type" value="Genomic_DNA"/>
</dbReference>
<comment type="caution">
    <text evidence="1">The sequence shown here is derived from an EMBL/GenBank/DDBJ whole genome shotgun (WGS) entry which is preliminary data.</text>
</comment>
<evidence type="ECO:0000313" key="1">
    <source>
        <dbReference type="EMBL" id="MFF5922608.1"/>
    </source>
</evidence>
<evidence type="ECO:0000313" key="2">
    <source>
        <dbReference type="Proteomes" id="UP001602370"/>
    </source>
</evidence>
<gene>
    <name evidence="1" type="ORF">ACFY8C_30390</name>
</gene>
<proteinExistence type="predicted"/>
<protein>
    <submittedName>
        <fullName evidence="1">Uncharacterized protein</fullName>
    </submittedName>
</protein>
<dbReference type="Proteomes" id="UP001602370">
    <property type="component" value="Unassembled WGS sequence"/>
</dbReference>
<sequence length="294" mass="32272">MAENIMKGQQNDLSSLMERASKRDSTVAFEGYSRDDGNIPGNILIVESGDCVYSFAKSDIMDRESLGEDRIRVHVREGATAFRLGRMRAGEPQDAFMVAMENIAPPTSPGMPGDPTPANGPAGLATAEAMEHMAPPPAIYVPGAPRYAAASEGPTAQVAPAQPRVLAPALSTVGSHWTHSCIAGDAFANNCAHFLSDAFIRAGYTELSASNPHIKARCYTYARRPIRARNMWSWFKTKAVRTSNTPTPNTGWWAVFQLDESVYWGGHVVLFDSDTCTYYGTGWHGTWHQYMYQW</sequence>